<comment type="caution">
    <text evidence="14">The sequence shown here is derived from an EMBL/GenBank/DDBJ whole genome shotgun (WGS) entry which is preliminary data.</text>
</comment>
<proteinExistence type="predicted"/>
<feature type="transmembrane region" description="Helical" evidence="12">
    <location>
        <begin position="140"/>
        <end position="161"/>
    </location>
</feature>
<dbReference type="EMBL" id="JAOYOD010000001">
    <property type="protein sequence ID" value="MCV9386899.1"/>
    <property type="molecule type" value="Genomic_DNA"/>
</dbReference>
<dbReference type="Gene3D" id="1.10.287.70">
    <property type="match status" value="1"/>
</dbReference>
<comment type="subcellular location">
    <subcellularLocation>
        <location evidence="1">Membrane</location>
        <topology evidence="1">Multi-pass membrane protein</topology>
    </subcellularLocation>
</comment>
<keyword evidence="6" id="KW-0851">Voltage-gated channel</keyword>
<dbReference type="InterPro" id="IPR028325">
    <property type="entry name" value="VG_K_chnl"/>
</dbReference>
<feature type="domain" description="Ion transport" evidence="13">
    <location>
        <begin position="23"/>
        <end position="231"/>
    </location>
</feature>
<dbReference type="PANTHER" id="PTHR11537:SF254">
    <property type="entry name" value="POTASSIUM VOLTAGE-GATED CHANNEL PROTEIN SHAB"/>
    <property type="match status" value="1"/>
</dbReference>
<feature type="transmembrane region" description="Helical" evidence="12">
    <location>
        <begin position="20"/>
        <end position="38"/>
    </location>
</feature>
<dbReference type="SUPFAM" id="SSF81324">
    <property type="entry name" value="Voltage-gated potassium channels"/>
    <property type="match status" value="1"/>
</dbReference>
<keyword evidence="2" id="KW-0813">Transport</keyword>
<dbReference type="RefSeq" id="WP_264137730.1">
    <property type="nucleotide sequence ID" value="NZ_JAOYOD010000001.1"/>
</dbReference>
<keyword evidence="9" id="KW-0406">Ion transport</keyword>
<evidence type="ECO:0000256" key="5">
    <source>
        <dbReference type="ARBA" id="ARBA00022826"/>
    </source>
</evidence>
<name>A0ABT3CTP0_9BACT</name>
<dbReference type="Proteomes" id="UP001300692">
    <property type="component" value="Unassembled WGS sequence"/>
</dbReference>
<dbReference type="InterPro" id="IPR027359">
    <property type="entry name" value="Volt_channel_dom_sf"/>
</dbReference>
<evidence type="ECO:0000256" key="1">
    <source>
        <dbReference type="ARBA" id="ARBA00004141"/>
    </source>
</evidence>
<dbReference type="PANTHER" id="PTHR11537">
    <property type="entry name" value="VOLTAGE-GATED POTASSIUM CHANNEL"/>
    <property type="match status" value="1"/>
</dbReference>
<feature type="transmembrane region" description="Helical" evidence="12">
    <location>
        <begin position="173"/>
        <end position="189"/>
    </location>
</feature>
<dbReference type="PRINTS" id="PR00169">
    <property type="entry name" value="KCHANNEL"/>
</dbReference>
<keyword evidence="11" id="KW-0407">Ion channel</keyword>
<feature type="transmembrane region" description="Helical" evidence="12">
    <location>
        <begin position="201"/>
        <end position="221"/>
    </location>
</feature>
<evidence type="ECO:0000313" key="15">
    <source>
        <dbReference type="Proteomes" id="UP001300692"/>
    </source>
</evidence>
<organism evidence="14 15">
    <name type="scientific">Reichenbachiella ulvae</name>
    <dbReference type="NCBI Taxonomy" id="2980104"/>
    <lineage>
        <taxon>Bacteria</taxon>
        <taxon>Pseudomonadati</taxon>
        <taxon>Bacteroidota</taxon>
        <taxon>Cytophagia</taxon>
        <taxon>Cytophagales</taxon>
        <taxon>Reichenbachiellaceae</taxon>
        <taxon>Reichenbachiella</taxon>
    </lineage>
</organism>
<evidence type="ECO:0000256" key="10">
    <source>
        <dbReference type="ARBA" id="ARBA00023136"/>
    </source>
</evidence>
<feature type="transmembrane region" description="Helical" evidence="12">
    <location>
        <begin position="50"/>
        <end position="68"/>
    </location>
</feature>
<sequence length="232" mass="26187">MSPNTREKSALMIERIKSALDKIVPILIVVSIIDFSLSTLPDLNEDIRNSINLIEQFIVIVFSIEYIFNLMYRGRIKYAFSFYGVIDLLAILPYYLALGLDLRSIRLLRFFRVFRLLKLTKYTKALKRLAMAFDSSKEELIIFSISTLVLLYLAGVGIYYFENPVQPEIFSSVFDGLWWAVATLTTVGYGDAYPVTAGGKFFTFIILMLGLGIVAVPTGIVSSSLSSIKKKD</sequence>
<dbReference type="Gene3D" id="1.20.120.350">
    <property type="entry name" value="Voltage-gated potassium channels. Chain C"/>
    <property type="match status" value="1"/>
</dbReference>
<evidence type="ECO:0000256" key="8">
    <source>
        <dbReference type="ARBA" id="ARBA00022989"/>
    </source>
</evidence>
<keyword evidence="4 12" id="KW-0812">Transmembrane</keyword>
<evidence type="ECO:0000313" key="14">
    <source>
        <dbReference type="EMBL" id="MCV9386899.1"/>
    </source>
</evidence>
<keyword evidence="7" id="KW-0630">Potassium</keyword>
<evidence type="ECO:0000256" key="3">
    <source>
        <dbReference type="ARBA" id="ARBA00022538"/>
    </source>
</evidence>
<evidence type="ECO:0000256" key="6">
    <source>
        <dbReference type="ARBA" id="ARBA00022882"/>
    </source>
</evidence>
<keyword evidence="10 12" id="KW-0472">Membrane</keyword>
<gene>
    <name evidence="14" type="ORF">N7U62_09510</name>
</gene>
<evidence type="ECO:0000256" key="4">
    <source>
        <dbReference type="ARBA" id="ARBA00022692"/>
    </source>
</evidence>
<keyword evidence="15" id="KW-1185">Reference proteome</keyword>
<feature type="transmembrane region" description="Helical" evidence="12">
    <location>
        <begin position="80"/>
        <end position="98"/>
    </location>
</feature>
<reference evidence="14 15" key="1">
    <citation type="submission" date="2022-10" db="EMBL/GenBank/DDBJ databases">
        <title>Comparative genomics and taxonomic characterization of three novel marine species of genus Reichenbachiella exhibiting antioxidant and polysaccharide degradation activities.</title>
        <authorList>
            <person name="Muhammad N."/>
            <person name="Lee Y.-J."/>
            <person name="Ko J."/>
            <person name="Kim S.-G."/>
        </authorList>
    </citation>
    <scope>NUCLEOTIDE SEQUENCE [LARGE SCALE GENOMIC DNA]</scope>
    <source>
        <strain evidence="14 15">ABR2-5</strain>
    </source>
</reference>
<protein>
    <submittedName>
        <fullName evidence="14">Ion transporter</fullName>
    </submittedName>
</protein>
<evidence type="ECO:0000256" key="9">
    <source>
        <dbReference type="ARBA" id="ARBA00023065"/>
    </source>
</evidence>
<keyword evidence="8 12" id="KW-1133">Transmembrane helix</keyword>
<evidence type="ECO:0000259" key="13">
    <source>
        <dbReference type="Pfam" id="PF00520"/>
    </source>
</evidence>
<evidence type="ECO:0000256" key="12">
    <source>
        <dbReference type="SAM" id="Phobius"/>
    </source>
</evidence>
<keyword evidence="5" id="KW-0631">Potassium channel</keyword>
<keyword evidence="3" id="KW-0633">Potassium transport</keyword>
<dbReference type="InterPro" id="IPR005821">
    <property type="entry name" value="Ion_trans_dom"/>
</dbReference>
<evidence type="ECO:0000256" key="7">
    <source>
        <dbReference type="ARBA" id="ARBA00022958"/>
    </source>
</evidence>
<evidence type="ECO:0000256" key="11">
    <source>
        <dbReference type="ARBA" id="ARBA00023303"/>
    </source>
</evidence>
<dbReference type="Pfam" id="PF00520">
    <property type="entry name" value="Ion_trans"/>
    <property type="match status" value="1"/>
</dbReference>
<accession>A0ABT3CTP0</accession>
<evidence type="ECO:0000256" key="2">
    <source>
        <dbReference type="ARBA" id="ARBA00022448"/>
    </source>
</evidence>